<accession>A0ABQ1VG02</accession>
<dbReference type="SUPFAM" id="SSF81901">
    <property type="entry name" value="HCP-like"/>
    <property type="match status" value="1"/>
</dbReference>
<dbReference type="InterPro" id="IPR011990">
    <property type="entry name" value="TPR-like_helical_dom_sf"/>
</dbReference>
<sequence>MERSPLAPFCPSFRLAPDPGFLYLSKSHRQVQDDILARIGHDPAVLVLTGGPGTGKTTLARQMASLCHGIRVGHIGQSHAQLIDLHHQVPKALGMSCSPAFDHPQSGPRALGRACADTGDRILLIVDEAQGMPSSGLDYLAGLIDAAAVEGWSISLLLVGGIELEARLASPAHCLLRAWIGGRFRLAPLGQDETSDYVAHRFRIPGCACHAGIKVFDAAGIGHLHALSRGVPRVINHLVQICLFEATAAGHRQVDGAFVEACLSSMIQDGRLAHLVGPASKGVQAHPPGNLPVFARPVARSPAVPPQPMVAVRPAQKDIPVPATLAASGPRLARPHHAGLAAGLAGLLVLLPFGDSSGRMQTTITAAALLPVTPAAKVAPPQPAARGLPGRVAVDAPPDPDRLLSEALAVEGADPVRAAQLYTRAASWGNARAAYYLGQLYETGIGLEADPYRAAAWYEAAGDIGGAPARLADLKAASRLQNPEPTDPPVPVFQGLSAQGQTELQWQGPATAPVPRFTVELVPAGGDGQARRVDTALSALLLPYPVAQWRVIALRPDGTNGPASGWSRLDPGAR</sequence>
<dbReference type="SUPFAM" id="SSF52540">
    <property type="entry name" value="P-loop containing nucleoside triphosphate hydrolases"/>
    <property type="match status" value="1"/>
</dbReference>
<dbReference type="PANTHER" id="PTHR35894">
    <property type="entry name" value="GENERAL SECRETION PATHWAY PROTEIN A-RELATED"/>
    <property type="match status" value="1"/>
</dbReference>
<dbReference type="InterPro" id="IPR003593">
    <property type="entry name" value="AAA+_ATPase"/>
</dbReference>
<proteinExistence type="predicted"/>
<dbReference type="InterPro" id="IPR006597">
    <property type="entry name" value="Sel1-like"/>
</dbReference>
<organism evidence="2 3">
    <name type="scientific">Paracoccus acridae</name>
    <dbReference type="NCBI Taxonomy" id="1795310"/>
    <lineage>
        <taxon>Bacteria</taxon>
        <taxon>Pseudomonadati</taxon>
        <taxon>Pseudomonadota</taxon>
        <taxon>Alphaproteobacteria</taxon>
        <taxon>Rhodobacterales</taxon>
        <taxon>Paracoccaceae</taxon>
        <taxon>Paracoccus</taxon>
    </lineage>
</organism>
<dbReference type="SMART" id="SM00382">
    <property type="entry name" value="AAA"/>
    <property type="match status" value="1"/>
</dbReference>
<dbReference type="InterPro" id="IPR027417">
    <property type="entry name" value="P-loop_NTPase"/>
</dbReference>
<comment type="caution">
    <text evidence="2">The sequence shown here is derived from an EMBL/GenBank/DDBJ whole genome shotgun (WGS) entry which is preliminary data.</text>
</comment>
<keyword evidence="3" id="KW-1185">Reference proteome</keyword>
<dbReference type="InterPro" id="IPR052026">
    <property type="entry name" value="ExeA_AAA_ATPase_DNA-bind"/>
</dbReference>
<dbReference type="Proteomes" id="UP000640509">
    <property type="component" value="Unassembled WGS sequence"/>
</dbReference>
<evidence type="ECO:0000313" key="3">
    <source>
        <dbReference type="Proteomes" id="UP000640509"/>
    </source>
</evidence>
<dbReference type="SMART" id="SM00671">
    <property type="entry name" value="SEL1"/>
    <property type="match status" value="1"/>
</dbReference>
<dbReference type="InterPro" id="IPR049945">
    <property type="entry name" value="AAA_22"/>
</dbReference>
<dbReference type="Gene3D" id="1.25.40.10">
    <property type="entry name" value="Tetratricopeptide repeat domain"/>
    <property type="match status" value="1"/>
</dbReference>
<feature type="domain" description="AAA+ ATPase" evidence="1">
    <location>
        <begin position="42"/>
        <end position="170"/>
    </location>
</feature>
<protein>
    <recommendedName>
        <fullName evidence="1">AAA+ ATPase domain-containing protein</fullName>
    </recommendedName>
</protein>
<dbReference type="EMBL" id="BMIV01000003">
    <property type="protein sequence ID" value="GGF61892.1"/>
    <property type="molecule type" value="Genomic_DNA"/>
</dbReference>
<dbReference type="RefSeq" id="WP_188714487.1">
    <property type="nucleotide sequence ID" value="NZ_BMIV01000003.1"/>
</dbReference>
<dbReference type="PANTHER" id="PTHR35894:SF1">
    <property type="entry name" value="PHOSPHORIBULOKINASE _ URIDINE KINASE FAMILY"/>
    <property type="match status" value="1"/>
</dbReference>
<dbReference type="Gene3D" id="3.40.50.300">
    <property type="entry name" value="P-loop containing nucleotide triphosphate hydrolases"/>
    <property type="match status" value="1"/>
</dbReference>
<name>A0ABQ1VG02_9RHOB</name>
<evidence type="ECO:0000259" key="1">
    <source>
        <dbReference type="SMART" id="SM00382"/>
    </source>
</evidence>
<reference evidence="3" key="1">
    <citation type="journal article" date="2019" name="Int. J. Syst. Evol. Microbiol.">
        <title>The Global Catalogue of Microorganisms (GCM) 10K type strain sequencing project: providing services to taxonomists for standard genome sequencing and annotation.</title>
        <authorList>
            <consortium name="The Broad Institute Genomics Platform"/>
            <consortium name="The Broad Institute Genome Sequencing Center for Infectious Disease"/>
            <person name="Wu L."/>
            <person name="Ma J."/>
        </authorList>
    </citation>
    <scope>NUCLEOTIDE SEQUENCE [LARGE SCALE GENOMIC DNA]</scope>
    <source>
        <strain evidence="3">CGMCC 1.15419</strain>
    </source>
</reference>
<gene>
    <name evidence="2" type="ORF">GCM10011402_12410</name>
</gene>
<evidence type="ECO:0000313" key="2">
    <source>
        <dbReference type="EMBL" id="GGF61892.1"/>
    </source>
</evidence>
<dbReference type="Pfam" id="PF13401">
    <property type="entry name" value="AAA_22"/>
    <property type="match status" value="1"/>
</dbReference>